<proteinExistence type="predicted"/>
<gene>
    <name evidence="1" type="ORF">JBS370_LOCUS35315</name>
</gene>
<dbReference type="AlphaFoldDB" id="A0A820A325"/>
<sequence length="136" mass="16014">IERNEYEFRIIAYNEVDQSEPKTSSKIIQPSITGYIIERQTARKYKLHKALTESIEDTATKIHLLHTEHKYKCHIRAQNLTDPGELSNSTKETKIRELIIREKPKFIQELELITIINVRSVILTDRVEHDPTSEFR</sequence>
<evidence type="ECO:0008006" key="3">
    <source>
        <dbReference type="Google" id="ProtNLM"/>
    </source>
</evidence>
<evidence type="ECO:0000313" key="2">
    <source>
        <dbReference type="Proteomes" id="UP000663836"/>
    </source>
</evidence>
<reference evidence="1" key="1">
    <citation type="submission" date="2021-02" db="EMBL/GenBank/DDBJ databases">
        <authorList>
            <person name="Nowell W R."/>
        </authorList>
    </citation>
    <scope>NUCLEOTIDE SEQUENCE</scope>
</reference>
<dbReference type="EMBL" id="CAJOBD010012154">
    <property type="protein sequence ID" value="CAF4177136.1"/>
    <property type="molecule type" value="Genomic_DNA"/>
</dbReference>
<protein>
    <recommendedName>
        <fullName evidence="3">Fibronectin type-III domain-containing protein</fullName>
    </recommendedName>
</protein>
<dbReference type="InterPro" id="IPR013783">
    <property type="entry name" value="Ig-like_fold"/>
</dbReference>
<dbReference type="InterPro" id="IPR003961">
    <property type="entry name" value="FN3_dom"/>
</dbReference>
<evidence type="ECO:0000313" key="1">
    <source>
        <dbReference type="EMBL" id="CAF4177136.1"/>
    </source>
</evidence>
<dbReference type="Gene3D" id="2.60.40.10">
    <property type="entry name" value="Immunoglobulins"/>
    <property type="match status" value="1"/>
</dbReference>
<dbReference type="SUPFAM" id="SSF49265">
    <property type="entry name" value="Fibronectin type III"/>
    <property type="match status" value="1"/>
</dbReference>
<organism evidence="1 2">
    <name type="scientific">Rotaria sordida</name>
    <dbReference type="NCBI Taxonomy" id="392033"/>
    <lineage>
        <taxon>Eukaryota</taxon>
        <taxon>Metazoa</taxon>
        <taxon>Spiralia</taxon>
        <taxon>Gnathifera</taxon>
        <taxon>Rotifera</taxon>
        <taxon>Eurotatoria</taxon>
        <taxon>Bdelloidea</taxon>
        <taxon>Philodinida</taxon>
        <taxon>Philodinidae</taxon>
        <taxon>Rotaria</taxon>
    </lineage>
</organism>
<comment type="caution">
    <text evidence="1">The sequence shown here is derived from an EMBL/GenBank/DDBJ whole genome shotgun (WGS) entry which is preliminary data.</text>
</comment>
<dbReference type="CDD" id="cd00063">
    <property type="entry name" value="FN3"/>
    <property type="match status" value="1"/>
</dbReference>
<feature type="non-terminal residue" evidence="1">
    <location>
        <position position="136"/>
    </location>
</feature>
<dbReference type="InterPro" id="IPR036116">
    <property type="entry name" value="FN3_sf"/>
</dbReference>
<name>A0A820A325_9BILA</name>
<dbReference type="Proteomes" id="UP000663836">
    <property type="component" value="Unassembled WGS sequence"/>
</dbReference>
<accession>A0A820A325</accession>